<accession>A0A9D1HNJ5</accession>
<comment type="caution">
    <text evidence="2">The sequence shown here is derived from an EMBL/GenBank/DDBJ whole genome shotgun (WGS) entry which is preliminary data.</text>
</comment>
<feature type="transmembrane region" description="Helical" evidence="1">
    <location>
        <begin position="9"/>
        <end position="29"/>
    </location>
</feature>
<protein>
    <submittedName>
        <fullName evidence="2">Uncharacterized protein</fullName>
    </submittedName>
</protein>
<sequence>MMDYFRDRWWLLGLGLSFIALASLLFWLYAIPLEVIGYLLVLYVFFLLLLVPYDYYRYRTRKRQLKMIQKHFMVMEDLVLPQRRVYERDYAAIIERMAAAMASQKAAYHRCEQSRQQYHTLWVHQIKLPIAALKLQLETEEEPDVGKLKAELMRIDRYVNMSLAYARLNSSTSDYLFRSYALDDLIKKALRLKWYL</sequence>
<keyword evidence="1" id="KW-1133">Transmembrane helix</keyword>
<keyword evidence="1" id="KW-0472">Membrane</keyword>
<keyword evidence="1" id="KW-0812">Transmembrane</keyword>
<dbReference type="EMBL" id="DVMJ01000064">
    <property type="protein sequence ID" value="HIU13940.1"/>
    <property type="molecule type" value="Genomic_DNA"/>
</dbReference>
<gene>
    <name evidence="2" type="ORF">IAD15_07725</name>
</gene>
<dbReference type="Proteomes" id="UP000824175">
    <property type="component" value="Unassembled WGS sequence"/>
</dbReference>
<evidence type="ECO:0000256" key="1">
    <source>
        <dbReference type="SAM" id="Phobius"/>
    </source>
</evidence>
<dbReference type="AlphaFoldDB" id="A0A9D1HNJ5"/>
<organism evidence="2 3">
    <name type="scientific">Candidatus Fimiplasma intestinipullorum</name>
    <dbReference type="NCBI Taxonomy" id="2840825"/>
    <lineage>
        <taxon>Bacteria</taxon>
        <taxon>Bacillati</taxon>
        <taxon>Bacillota</taxon>
        <taxon>Clostridia</taxon>
        <taxon>Eubacteriales</taxon>
        <taxon>Candidatus Fimiplasma</taxon>
    </lineage>
</organism>
<evidence type="ECO:0000313" key="3">
    <source>
        <dbReference type="Proteomes" id="UP000824175"/>
    </source>
</evidence>
<evidence type="ECO:0000313" key="2">
    <source>
        <dbReference type="EMBL" id="HIU13940.1"/>
    </source>
</evidence>
<feature type="transmembrane region" description="Helical" evidence="1">
    <location>
        <begin position="35"/>
        <end position="56"/>
    </location>
</feature>
<proteinExistence type="predicted"/>
<name>A0A9D1HNJ5_9FIRM</name>
<reference evidence="2" key="2">
    <citation type="journal article" date="2021" name="PeerJ">
        <title>Extensive microbial diversity within the chicken gut microbiome revealed by metagenomics and culture.</title>
        <authorList>
            <person name="Gilroy R."/>
            <person name="Ravi A."/>
            <person name="Getino M."/>
            <person name="Pursley I."/>
            <person name="Horton D.L."/>
            <person name="Alikhan N.F."/>
            <person name="Baker D."/>
            <person name="Gharbi K."/>
            <person name="Hall N."/>
            <person name="Watson M."/>
            <person name="Adriaenssens E.M."/>
            <person name="Foster-Nyarko E."/>
            <person name="Jarju S."/>
            <person name="Secka A."/>
            <person name="Antonio M."/>
            <person name="Oren A."/>
            <person name="Chaudhuri R.R."/>
            <person name="La Ragione R."/>
            <person name="Hildebrand F."/>
            <person name="Pallen M.J."/>
        </authorList>
    </citation>
    <scope>NUCLEOTIDE SEQUENCE</scope>
    <source>
        <strain evidence="2">CHK195-11698</strain>
    </source>
</reference>
<reference evidence="2" key="1">
    <citation type="submission" date="2020-10" db="EMBL/GenBank/DDBJ databases">
        <authorList>
            <person name="Gilroy R."/>
        </authorList>
    </citation>
    <scope>NUCLEOTIDE SEQUENCE</scope>
    <source>
        <strain evidence="2">CHK195-11698</strain>
    </source>
</reference>